<sequence>MANFGNKIDSTGLVFLVSIIILFSLIFVKSNTDIAFSQTTSLATTFEVNESTYTANSSLRGNQIIENETTSKDYDITNTSTVLNPLLNNPTYSVTNATVTLKTDILEGLDSNKPTLVNQTQTIIAPQENVIIGQN</sequence>
<evidence type="ECO:0000313" key="3">
    <source>
        <dbReference type="Proteomes" id="UP000315289"/>
    </source>
</evidence>
<dbReference type="RefSeq" id="WP_144733722.1">
    <property type="nucleotide sequence ID" value="NZ_ML675590.1"/>
</dbReference>
<comment type="caution">
    <text evidence="2">The sequence shown here is derived from an EMBL/GenBank/DDBJ whole genome shotgun (WGS) entry which is preliminary data.</text>
</comment>
<dbReference type="AlphaFoldDB" id="A0A557SSA6"/>
<reference evidence="2 3" key="1">
    <citation type="journal article" date="2019" name="Front. Microbiol.">
        <title>Ammonia Oxidation by the Arctic Terrestrial Thaumarchaeote Candidatus Nitrosocosmicus arcticus Is Stimulated by Increasing Temperatures.</title>
        <authorList>
            <person name="Alves R.J.E."/>
            <person name="Kerou M."/>
            <person name="Zappe A."/>
            <person name="Bittner R."/>
            <person name="Abby S.S."/>
            <person name="Schmidt H.A."/>
            <person name="Pfeifer K."/>
            <person name="Schleper C."/>
        </authorList>
    </citation>
    <scope>NUCLEOTIDE SEQUENCE [LARGE SCALE GENOMIC DNA]</scope>
    <source>
        <strain evidence="2 3">Kfb</strain>
    </source>
</reference>
<keyword evidence="1" id="KW-1133">Transmembrane helix</keyword>
<feature type="transmembrane region" description="Helical" evidence="1">
    <location>
        <begin position="12"/>
        <end position="28"/>
    </location>
</feature>
<evidence type="ECO:0000313" key="2">
    <source>
        <dbReference type="EMBL" id="TVP39468.1"/>
    </source>
</evidence>
<keyword evidence="3" id="KW-1185">Reference proteome</keyword>
<dbReference type="EMBL" id="VOAH01000015">
    <property type="protein sequence ID" value="TVP39468.1"/>
    <property type="molecule type" value="Genomic_DNA"/>
</dbReference>
<protein>
    <submittedName>
        <fullName evidence="2">Uncharacterized protein</fullName>
    </submittedName>
</protein>
<proteinExistence type="predicted"/>
<organism evidence="2 3">
    <name type="scientific">Candidatus Nitrosocosmicus arcticus</name>
    <dbReference type="NCBI Taxonomy" id="2035267"/>
    <lineage>
        <taxon>Archaea</taxon>
        <taxon>Nitrososphaerota</taxon>
        <taxon>Nitrososphaeria</taxon>
        <taxon>Nitrososphaerales</taxon>
        <taxon>Nitrososphaeraceae</taxon>
        <taxon>Candidatus Nitrosocosmicus</taxon>
    </lineage>
</organism>
<gene>
    <name evidence="2" type="ORF">NARC_150062</name>
</gene>
<dbReference type="Proteomes" id="UP000315289">
    <property type="component" value="Unassembled WGS sequence"/>
</dbReference>
<keyword evidence="1" id="KW-0812">Transmembrane</keyword>
<keyword evidence="1" id="KW-0472">Membrane</keyword>
<name>A0A557SSA6_9ARCH</name>
<evidence type="ECO:0000256" key="1">
    <source>
        <dbReference type="SAM" id="Phobius"/>
    </source>
</evidence>
<accession>A0A557SSA6</accession>